<dbReference type="GO" id="GO:0003746">
    <property type="term" value="F:translation elongation factor activity"/>
    <property type="evidence" value="ECO:0007669"/>
    <property type="project" value="UniProtKB-KW"/>
</dbReference>
<dbReference type="InterPro" id="IPR009001">
    <property type="entry name" value="Transl_elong_EF1A/Init_IF2_C"/>
</dbReference>
<dbReference type="SUPFAM" id="SSF52540">
    <property type="entry name" value="P-loop containing nucleoside triphosphate hydrolases"/>
    <property type="match status" value="1"/>
</dbReference>
<keyword evidence="5" id="KW-0342">GTP-binding</keyword>
<name>A0A949K101_9FIRM</name>
<dbReference type="InterPro" id="IPR015190">
    <property type="entry name" value="Elong_fac_SelB-wing-hlx_typ-2"/>
</dbReference>
<protein>
    <submittedName>
        <fullName evidence="7">Selenocysteine-specific translation elongation factor</fullName>
    </submittedName>
</protein>
<dbReference type="InterPro" id="IPR036388">
    <property type="entry name" value="WH-like_DNA-bd_sf"/>
</dbReference>
<dbReference type="InterPro" id="IPR004535">
    <property type="entry name" value="Transl_elong_SelB"/>
</dbReference>
<dbReference type="InterPro" id="IPR036390">
    <property type="entry name" value="WH_DNA-bd_sf"/>
</dbReference>
<evidence type="ECO:0000256" key="3">
    <source>
        <dbReference type="ARBA" id="ARBA00022741"/>
    </source>
</evidence>
<evidence type="ECO:0000313" key="7">
    <source>
        <dbReference type="EMBL" id="MBU9738923.1"/>
    </source>
</evidence>
<evidence type="ECO:0000256" key="4">
    <source>
        <dbReference type="ARBA" id="ARBA00022917"/>
    </source>
</evidence>
<dbReference type="InterPro" id="IPR000795">
    <property type="entry name" value="T_Tr_GTP-bd_dom"/>
</dbReference>
<keyword evidence="7" id="KW-0251">Elongation factor</keyword>
<dbReference type="Gene3D" id="1.10.10.2770">
    <property type="match status" value="1"/>
</dbReference>
<dbReference type="GO" id="GO:0003924">
    <property type="term" value="F:GTPase activity"/>
    <property type="evidence" value="ECO:0007669"/>
    <property type="project" value="InterPro"/>
</dbReference>
<dbReference type="SUPFAM" id="SSF50447">
    <property type="entry name" value="Translation proteins"/>
    <property type="match status" value="1"/>
</dbReference>
<dbReference type="InterPro" id="IPR015191">
    <property type="entry name" value="SelB_WHD4"/>
</dbReference>
<dbReference type="GO" id="GO:0005525">
    <property type="term" value="F:GTP binding"/>
    <property type="evidence" value="ECO:0007669"/>
    <property type="project" value="UniProtKB-KW"/>
</dbReference>
<evidence type="ECO:0000259" key="6">
    <source>
        <dbReference type="PROSITE" id="PS51722"/>
    </source>
</evidence>
<sequence length="638" mass="71841">MTYWTVGTAGHIDHGKTALIKALTGRDTDRLEEEKKRGITIDLGFTYFDLPGGDRVGIIDVPGHERFIGNMLAGVSGIDLVLLVIAADEGVMPQTVEHVEILEQLGVTRGMIVLSKCDLVDRQLRDLVTEDVRQRLSGSCFANAPMAYVSAVTGEGIPDLAILMERLLRQGPLFRNVSTFPRLFIDRIFQKKGLGTIAAGTLLSGEIAREDRLFLYPQMLPCRIRGVQVHGQEMEKASAGQRTAVNLPDIVCSQIRRGTVIAREGALRNTRLLDVRIHMCRHTKRRLLNRTRLHLYIGAAKLLCRAVLMDTEELAAGESGYAQLVLEEDLAVLKGDRFILRFYSPLETIGGGEILDPNPVKKHRYRPKDLEEFRREEAADFPQEILMYIQKQPHGFIVKQELAAAFGADESSIAYAAAVLEKEEHLVSLQGKTKTFLYERERYEEQISRTEAYLSRFHKERPYRWGIGKAQLRTGCDPWMTQEFCDAFCQTASDQGRLQTGAQLVRLKNYQVPCDGTYQKVTDILFENLTAGGMDFVRLRDMDFGGIAEQTVLDICADELEKGKLYKLTQDCYTLAELYEDACAKISALLRQNGKITVTELRDLFGTNRRSIRILLEDLDSRGITRKDGKESERVSAL</sequence>
<keyword evidence="3" id="KW-0547">Nucleotide-binding</keyword>
<dbReference type="InterPro" id="IPR050055">
    <property type="entry name" value="EF-Tu_GTPase"/>
</dbReference>
<dbReference type="GO" id="GO:0001514">
    <property type="term" value="P:selenocysteine incorporation"/>
    <property type="evidence" value="ECO:0007669"/>
    <property type="project" value="InterPro"/>
</dbReference>
<dbReference type="InterPro" id="IPR027417">
    <property type="entry name" value="P-loop_NTPase"/>
</dbReference>
<dbReference type="InterPro" id="IPR031157">
    <property type="entry name" value="G_TR_CS"/>
</dbReference>
<evidence type="ECO:0000256" key="1">
    <source>
        <dbReference type="ARBA" id="ARBA00004496"/>
    </source>
</evidence>
<dbReference type="InterPro" id="IPR057335">
    <property type="entry name" value="Beta-barrel_SelB"/>
</dbReference>
<dbReference type="SUPFAM" id="SSF46785">
    <property type="entry name" value="Winged helix' DNA-binding domain"/>
    <property type="match status" value="2"/>
</dbReference>
<organism evidence="7 8">
    <name type="scientific">Diplocloster agilis</name>
    <dbReference type="NCBI Taxonomy" id="2850323"/>
    <lineage>
        <taxon>Bacteria</taxon>
        <taxon>Bacillati</taxon>
        <taxon>Bacillota</taxon>
        <taxon>Clostridia</taxon>
        <taxon>Lachnospirales</taxon>
        <taxon>Lachnospiraceae</taxon>
        <taxon>Diplocloster</taxon>
    </lineage>
</organism>
<feature type="domain" description="Tr-type G" evidence="6">
    <location>
        <begin position="1"/>
        <end position="173"/>
    </location>
</feature>
<dbReference type="PROSITE" id="PS00301">
    <property type="entry name" value="G_TR_1"/>
    <property type="match status" value="1"/>
</dbReference>
<comment type="subcellular location">
    <subcellularLocation>
        <location evidence="1">Cytoplasm</location>
    </subcellularLocation>
</comment>
<dbReference type="NCBIfam" id="TIGR00475">
    <property type="entry name" value="selB"/>
    <property type="match status" value="1"/>
</dbReference>
<dbReference type="Pfam" id="PF25461">
    <property type="entry name" value="Beta-barrel_SelB"/>
    <property type="match status" value="1"/>
</dbReference>
<dbReference type="Pfam" id="PF00009">
    <property type="entry name" value="GTP_EFTU"/>
    <property type="match status" value="1"/>
</dbReference>
<evidence type="ECO:0000256" key="2">
    <source>
        <dbReference type="ARBA" id="ARBA00022490"/>
    </source>
</evidence>
<dbReference type="Proteomes" id="UP000712157">
    <property type="component" value="Unassembled WGS sequence"/>
</dbReference>
<keyword evidence="2" id="KW-0963">Cytoplasm</keyword>
<dbReference type="NCBIfam" id="TIGR00231">
    <property type="entry name" value="small_GTP"/>
    <property type="match status" value="1"/>
</dbReference>
<dbReference type="Gene3D" id="1.10.10.10">
    <property type="entry name" value="Winged helix-like DNA-binding domain superfamily/Winged helix DNA-binding domain"/>
    <property type="match status" value="1"/>
</dbReference>
<dbReference type="EMBL" id="JAHQCW010000045">
    <property type="protein sequence ID" value="MBU9738923.1"/>
    <property type="molecule type" value="Genomic_DNA"/>
</dbReference>
<dbReference type="PROSITE" id="PS51722">
    <property type="entry name" value="G_TR_2"/>
    <property type="match status" value="1"/>
</dbReference>
<evidence type="ECO:0000313" key="8">
    <source>
        <dbReference type="Proteomes" id="UP000712157"/>
    </source>
</evidence>
<dbReference type="InterPro" id="IPR005225">
    <property type="entry name" value="Small_GTP-bd"/>
</dbReference>
<comment type="caution">
    <text evidence="7">The sequence shown here is derived from an EMBL/GenBank/DDBJ whole genome shotgun (WGS) entry which is preliminary data.</text>
</comment>
<dbReference type="CDD" id="cd04171">
    <property type="entry name" value="SelB"/>
    <property type="match status" value="1"/>
</dbReference>
<dbReference type="Pfam" id="PF09106">
    <property type="entry name" value="WHD_2nd_SelB"/>
    <property type="match status" value="1"/>
</dbReference>
<dbReference type="InterPro" id="IPR009000">
    <property type="entry name" value="Transl_B-barrel_sf"/>
</dbReference>
<gene>
    <name evidence="7" type="primary">selB</name>
    <name evidence="7" type="ORF">KTH89_20515</name>
</gene>
<dbReference type="CDD" id="cd15491">
    <property type="entry name" value="selB_III"/>
    <property type="match status" value="1"/>
</dbReference>
<dbReference type="Gene3D" id="2.40.30.10">
    <property type="entry name" value="Translation factors"/>
    <property type="match status" value="1"/>
</dbReference>
<dbReference type="Pfam" id="PF09107">
    <property type="entry name" value="WHD_3rd_SelB"/>
    <property type="match status" value="1"/>
</dbReference>
<accession>A0A949K101</accession>
<keyword evidence="4" id="KW-0648">Protein biosynthesis</keyword>
<keyword evidence="8" id="KW-1185">Reference proteome</keyword>
<proteinExistence type="predicted"/>
<dbReference type="GO" id="GO:0005829">
    <property type="term" value="C:cytosol"/>
    <property type="evidence" value="ECO:0007669"/>
    <property type="project" value="TreeGrafter"/>
</dbReference>
<dbReference type="PRINTS" id="PR00315">
    <property type="entry name" value="ELONGATNFCT"/>
</dbReference>
<dbReference type="SUPFAM" id="SSF50465">
    <property type="entry name" value="EF-Tu/eEF-1alpha/eIF2-gamma C-terminal domain"/>
    <property type="match status" value="1"/>
</dbReference>
<reference evidence="7" key="1">
    <citation type="submission" date="2021-06" db="EMBL/GenBank/DDBJ databases">
        <title>Description of novel taxa of the family Lachnospiraceae.</title>
        <authorList>
            <person name="Chaplin A.V."/>
            <person name="Sokolova S.R."/>
            <person name="Pikina A.P."/>
            <person name="Korzhanova M."/>
            <person name="Belova V."/>
            <person name="Korostin D."/>
            <person name="Efimov B.A."/>
        </authorList>
    </citation>
    <scope>NUCLEOTIDE SEQUENCE</scope>
    <source>
        <strain evidence="7">ASD5720</strain>
    </source>
</reference>
<dbReference type="PANTHER" id="PTHR43721">
    <property type="entry name" value="ELONGATION FACTOR TU-RELATED"/>
    <property type="match status" value="1"/>
</dbReference>
<dbReference type="GO" id="GO:0003723">
    <property type="term" value="F:RNA binding"/>
    <property type="evidence" value="ECO:0007669"/>
    <property type="project" value="InterPro"/>
</dbReference>
<evidence type="ECO:0000256" key="5">
    <source>
        <dbReference type="ARBA" id="ARBA00023134"/>
    </source>
</evidence>
<dbReference type="AlphaFoldDB" id="A0A949K101"/>
<dbReference type="PANTHER" id="PTHR43721:SF22">
    <property type="entry name" value="ELONGATION FACTOR TU, MITOCHONDRIAL"/>
    <property type="match status" value="1"/>
</dbReference>
<dbReference type="Gene3D" id="3.40.50.300">
    <property type="entry name" value="P-loop containing nucleotide triphosphate hydrolases"/>
    <property type="match status" value="1"/>
</dbReference>
<dbReference type="RefSeq" id="WP_238722929.1">
    <property type="nucleotide sequence ID" value="NZ_JAHQCW010000045.1"/>
</dbReference>